<dbReference type="Proteomes" id="UP000827976">
    <property type="component" value="Chromosome 17"/>
</dbReference>
<proteinExistence type="predicted"/>
<keyword evidence="2" id="KW-1185">Reference proteome</keyword>
<evidence type="ECO:0000313" key="1">
    <source>
        <dbReference type="EMBL" id="KAH7658571.1"/>
    </source>
</evidence>
<reference evidence="2" key="1">
    <citation type="journal article" date="2022" name="Nat. Commun.">
        <title>Chromosome evolution and the genetic basis of agronomically important traits in greater yam.</title>
        <authorList>
            <person name="Bredeson J.V."/>
            <person name="Lyons J.B."/>
            <person name="Oniyinde I.O."/>
            <person name="Okereke N.R."/>
            <person name="Kolade O."/>
            <person name="Nnabue I."/>
            <person name="Nwadili C.O."/>
            <person name="Hribova E."/>
            <person name="Parker M."/>
            <person name="Nwogha J."/>
            <person name="Shu S."/>
            <person name="Carlson J."/>
            <person name="Kariba R."/>
            <person name="Muthemba S."/>
            <person name="Knop K."/>
            <person name="Barton G.J."/>
            <person name="Sherwood A.V."/>
            <person name="Lopez-Montes A."/>
            <person name="Asiedu R."/>
            <person name="Jamnadass R."/>
            <person name="Muchugi A."/>
            <person name="Goodstein D."/>
            <person name="Egesi C.N."/>
            <person name="Featherston J."/>
            <person name="Asfaw A."/>
            <person name="Simpson G.G."/>
            <person name="Dolezel J."/>
            <person name="Hendre P.S."/>
            <person name="Van Deynze A."/>
            <person name="Kumar P.L."/>
            <person name="Obidiegwu J.E."/>
            <person name="Bhattacharjee R."/>
            <person name="Rokhsar D.S."/>
        </authorList>
    </citation>
    <scope>NUCLEOTIDE SEQUENCE [LARGE SCALE GENOMIC DNA]</scope>
    <source>
        <strain evidence="2">cv. TDa95/00328</strain>
    </source>
</reference>
<accession>A0ACB7UE64</accession>
<gene>
    <name evidence="1" type="ORF">IHE45_17G097300</name>
</gene>
<evidence type="ECO:0000313" key="2">
    <source>
        <dbReference type="Proteomes" id="UP000827976"/>
    </source>
</evidence>
<sequence>MVDYANLSRDILQEIIKFLSFSDYIRLSVVCSAWHEVAKERHHFLQKQLPWLISFNNDCSRFLNLSEEKVYQIEISELHGRLCVGSSHGWLITIDIDLNMNLLDPFSKAQVKLPQLEYDASNALHKHFYESFRLHEPEIRRDMFIYKGVLSGNPYKSFDYIVIVILFGNFKLGFWRPGDLIWTTIDSDFFVEDVIWYNGAFYVVGAHGQVCLVELGMNHKLIEISSTCDNDYLRVNRHLEGMEKYLVDFMGDLVLVYRHYIEGNNDEDDDYHTRSFMLFKLDQKVNKFIELKSINNNILVLGANHAMLIPTTTVVDKTKSNIIYFSDDYKYSKHKYGYNDSGVYNIRDQSVTLFPLRNIYHQAKQPIFLDVSHGSF</sequence>
<protein>
    <submittedName>
        <fullName evidence="1">F-box domain-containing protein</fullName>
    </submittedName>
</protein>
<dbReference type="EMBL" id="CM037027">
    <property type="protein sequence ID" value="KAH7658571.1"/>
    <property type="molecule type" value="Genomic_DNA"/>
</dbReference>
<organism evidence="1 2">
    <name type="scientific">Dioscorea alata</name>
    <name type="common">Purple yam</name>
    <dbReference type="NCBI Taxonomy" id="55571"/>
    <lineage>
        <taxon>Eukaryota</taxon>
        <taxon>Viridiplantae</taxon>
        <taxon>Streptophyta</taxon>
        <taxon>Embryophyta</taxon>
        <taxon>Tracheophyta</taxon>
        <taxon>Spermatophyta</taxon>
        <taxon>Magnoliopsida</taxon>
        <taxon>Liliopsida</taxon>
        <taxon>Dioscoreales</taxon>
        <taxon>Dioscoreaceae</taxon>
        <taxon>Dioscorea</taxon>
    </lineage>
</organism>
<comment type="caution">
    <text evidence="1">The sequence shown here is derived from an EMBL/GenBank/DDBJ whole genome shotgun (WGS) entry which is preliminary data.</text>
</comment>
<name>A0ACB7UE64_DIOAL</name>